<feature type="domain" description="Ig-like" evidence="3">
    <location>
        <begin position="17"/>
        <end position="126"/>
    </location>
</feature>
<dbReference type="KEGG" id="bany:112043902"/>
<dbReference type="InterPro" id="IPR007110">
    <property type="entry name" value="Ig-like_dom"/>
</dbReference>
<dbReference type="RefSeq" id="XP_023935333.1">
    <property type="nucleotide sequence ID" value="XM_024079565.2"/>
</dbReference>
<accession>A0A6J1MQZ7</accession>
<keyword evidence="2" id="KW-0732">Signal</keyword>
<evidence type="ECO:0000259" key="3">
    <source>
        <dbReference type="PROSITE" id="PS50835"/>
    </source>
</evidence>
<keyword evidence="1" id="KW-0812">Transmembrane</keyword>
<keyword evidence="5" id="KW-0813">Transport</keyword>
<dbReference type="Proteomes" id="UP001652582">
    <property type="component" value="Chromosome 9"/>
</dbReference>
<evidence type="ECO:0000256" key="1">
    <source>
        <dbReference type="SAM" id="Phobius"/>
    </source>
</evidence>
<organism evidence="4 5">
    <name type="scientific">Bicyclus anynana</name>
    <name type="common">Squinting bush brown butterfly</name>
    <dbReference type="NCBI Taxonomy" id="110368"/>
    <lineage>
        <taxon>Eukaryota</taxon>
        <taxon>Metazoa</taxon>
        <taxon>Ecdysozoa</taxon>
        <taxon>Arthropoda</taxon>
        <taxon>Hexapoda</taxon>
        <taxon>Insecta</taxon>
        <taxon>Pterygota</taxon>
        <taxon>Neoptera</taxon>
        <taxon>Endopterygota</taxon>
        <taxon>Lepidoptera</taxon>
        <taxon>Glossata</taxon>
        <taxon>Ditrysia</taxon>
        <taxon>Papilionoidea</taxon>
        <taxon>Nymphalidae</taxon>
        <taxon>Satyrinae</taxon>
        <taxon>Satyrini</taxon>
        <taxon>Mycalesina</taxon>
        <taxon>Bicyclus</taxon>
    </lineage>
</organism>
<dbReference type="OrthoDB" id="7225082at2759"/>
<dbReference type="PANTHER" id="PTHR21261">
    <property type="entry name" value="BEAT PROTEIN"/>
    <property type="match status" value="1"/>
</dbReference>
<dbReference type="InterPro" id="IPR013106">
    <property type="entry name" value="Ig_V-set"/>
</dbReference>
<evidence type="ECO:0000313" key="5">
    <source>
        <dbReference type="RefSeq" id="XP_023935333.1"/>
    </source>
</evidence>
<reference evidence="5" key="1">
    <citation type="submission" date="2025-08" db="UniProtKB">
        <authorList>
            <consortium name="RefSeq"/>
        </authorList>
    </citation>
    <scope>IDENTIFICATION</scope>
</reference>
<dbReference type="PROSITE" id="PS50835">
    <property type="entry name" value="IG_LIKE"/>
    <property type="match status" value="1"/>
</dbReference>
<keyword evidence="5" id="KW-0407">Ion channel</keyword>
<dbReference type="SUPFAM" id="SSF48726">
    <property type="entry name" value="Immunoglobulin"/>
    <property type="match status" value="2"/>
</dbReference>
<dbReference type="Gene3D" id="2.60.40.10">
    <property type="entry name" value="Immunoglobulins"/>
    <property type="match status" value="1"/>
</dbReference>
<feature type="signal peptide" evidence="2">
    <location>
        <begin position="1"/>
        <end position="16"/>
    </location>
</feature>
<protein>
    <submittedName>
        <fullName evidence="5">Sodium channel subunit beta-2 isoform X1</fullName>
    </submittedName>
</protein>
<dbReference type="SMART" id="SM00409">
    <property type="entry name" value="IG"/>
    <property type="match status" value="1"/>
</dbReference>
<evidence type="ECO:0000313" key="4">
    <source>
        <dbReference type="Proteomes" id="UP001652582"/>
    </source>
</evidence>
<keyword evidence="1" id="KW-1133">Transmembrane helix</keyword>
<feature type="transmembrane region" description="Helical" evidence="1">
    <location>
        <begin position="256"/>
        <end position="275"/>
    </location>
</feature>
<gene>
    <name evidence="5" type="primary">LOC112043902</name>
</gene>
<dbReference type="InterPro" id="IPR036179">
    <property type="entry name" value="Ig-like_dom_sf"/>
</dbReference>
<proteinExistence type="predicted"/>
<dbReference type="AlphaFoldDB" id="A0A6J1MQZ7"/>
<dbReference type="Pfam" id="PF07686">
    <property type="entry name" value="V-set"/>
    <property type="match status" value="1"/>
</dbReference>
<dbReference type="GeneID" id="112043902"/>
<evidence type="ECO:0000256" key="2">
    <source>
        <dbReference type="SAM" id="SignalP"/>
    </source>
</evidence>
<dbReference type="InterPro" id="IPR003599">
    <property type="entry name" value="Ig_sub"/>
</dbReference>
<name>A0A6J1MQZ7_BICAN</name>
<dbReference type="InterPro" id="IPR013783">
    <property type="entry name" value="Ig-like_fold"/>
</dbReference>
<feature type="chain" id="PRO_5026789342" evidence="2">
    <location>
        <begin position="17"/>
        <end position="277"/>
    </location>
</feature>
<sequence>MWGIVLLIFFVAGSRQISITEFSVPDSIESGGDAPLQCGYELSWNETVHDLTVKWWFTPLGESVDKRIQLYQRIVGHPPESIKLDIEIKGSDDILLQNVTPESSGTYECEVSALEDEKRQRDDLIVFSKGELWLNVTEVEDGPDEDDDKDVLVTCEATDVAPFPVLVISVNEEVVITNDTLVLEQDNNTFNATNTVTLSRERADGAEIACELFWNTTHEPYKVTETYNVGSTALSTTEDFEDATTTEATPGNRANGTSSSLLLVILAILCNIFYIKK</sequence>
<keyword evidence="5" id="KW-0406">Ion transport</keyword>
<keyword evidence="4" id="KW-1185">Reference proteome</keyword>
<keyword evidence="1" id="KW-0472">Membrane</keyword>